<sequence>MLTSTKILFSVVLALAFIKLQAKSIKYIPEDGDSTRIKWGRRHDWDDDDNDDDGDKDDDDDDYRQYRRYGNKRYGFRCYKMDYDDDERRPRLYHSRGYRYRKDRDNDDD</sequence>
<dbReference type="Proteomes" id="UP000274504">
    <property type="component" value="Unassembled WGS sequence"/>
</dbReference>
<name>A0A0R3SGB6_HYMDI</name>
<dbReference type="EMBL" id="UYSG01001328">
    <property type="protein sequence ID" value="VDL41112.1"/>
    <property type="molecule type" value="Genomic_DNA"/>
</dbReference>
<organism evidence="5">
    <name type="scientific">Hymenolepis diminuta</name>
    <name type="common">Rat tapeworm</name>
    <dbReference type="NCBI Taxonomy" id="6216"/>
    <lineage>
        <taxon>Eukaryota</taxon>
        <taxon>Metazoa</taxon>
        <taxon>Spiralia</taxon>
        <taxon>Lophotrochozoa</taxon>
        <taxon>Platyhelminthes</taxon>
        <taxon>Cestoda</taxon>
        <taxon>Eucestoda</taxon>
        <taxon>Cyclophyllidea</taxon>
        <taxon>Hymenolepididae</taxon>
        <taxon>Hymenolepis</taxon>
    </lineage>
</organism>
<keyword evidence="2" id="KW-0732">Signal</keyword>
<reference evidence="5" key="1">
    <citation type="submission" date="2017-02" db="UniProtKB">
        <authorList>
            <consortium name="WormBaseParasite"/>
        </authorList>
    </citation>
    <scope>IDENTIFICATION</scope>
</reference>
<reference evidence="3 4" key="2">
    <citation type="submission" date="2018-11" db="EMBL/GenBank/DDBJ databases">
        <authorList>
            <consortium name="Pathogen Informatics"/>
        </authorList>
    </citation>
    <scope>NUCLEOTIDE SEQUENCE [LARGE SCALE GENOMIC DNA]</scope>
</reference>
<protein>
    <submittedName>
        <fullName evidence="5">Secreted protein</fullName>
    </submittedName>
</protein>
<feature type="signal peptide" evidence="2">
    <location>
        <begin position="1"/>
        <end position="22"/>
    </location>
</feature>
<evidence type="ECO:0000313" key="5">
    <source>
        <dbReference type="WBParaSite" id="HDID_0000393401-mRNA-1"/>
    </source>
</evidence>
<accession>A0A0R3SGB6</accession>
<dbReference type="AlphaFoldDB" id="A0A0R3SGB6"/>
<feature type="compositionally biased region" description="Acidic residues" evidence="1">
    <location>
        <begin position="46"/>
        <end position="62"/>
    </location>
</feature>
<gene>
    <name evidence="3" type="ORF">HDID_LOCUS3932</name>
</gene>
<evidence type="ECO:0000313" key="3">
    <source>
        <dbReference type="EMBL" id="VDL41112.1"/>
    </source>
</evidence>
<evidence type="ECO:0000313" key="4">
    <source>
        <dbReference type="Proteomes" id="UP000274504"/>
    </source>
</evidence>
<proteinExistence type="predicted"/>
<evidence type="ECO:0000256" key="1">
    <source>
        <dbReference type="SAM" id="MobiDB-lite"/>
    </source>
</evidence>
<feature type="region of interest" description="Disordered" evidence="1">
    <location>
        <begin position="33"/>
        <end position="64"/>
    </location>
</feature>
<dbReference type="WBParaSite" id="HDID_0000393401-mRNA-1">
    <property type="protein sequence ID" value="HDID_0000393401-mRNA-1"/>
    <property type="gene ID" value="HDID_0000393401"/>
</dbReference>
<feature type="chain" id="PRO_5043131252" evidence="2">
    <location>
        <begin position="23"/>
        <end position="109"/>
    </location>
</feature>
<evidence type="ECO:0000256" key="2">
    <source>
        <dbReference type="SAM" id="SignalP"/>
    </source>
</evidence>